<keyword evidence="4" id="KW-0285">Flavoprotein</keyword>
<accession>A0ABV7TVH7</accession>
<evidence type="ECO:0000256" key="3">
    <source>
        <dbReference type="ARBA" id="ARBA00005349"/>
    </source>
</evidence>
<evidence type="ECO:0000256" key="5">
    <source>
        <dbReference type="ARBA" id="ARBA00022827"/>
    </source>
</evidence>
<organism evidence="9 10">
    <name type="scientific">Vogesella amnigena</name>
    <dbReference type="NCBI Taxonomy" id="1507449"/>
    <lineage>
        <taxon>Bacteria</taxon>
        <taxon>Pseudomonadati</taxon>
        <taxon>Pseudomonadota</taxon>
        <taxon>Betaproteobacteria</taxon>
        <taxon>Neisseriales</taxon>
        <taxon>Chromobacteriaceae</taxon>
        <taxon>Vogesella</taxon>
    </lineage>
</organism>
<evidence type="ECO:0000313" key="9">
    <source>
        <dbReference type="EMBL" id="MFC3626765.1"/>
    </source>
</evidence>
<name>A0ABV7TVH7_9NEIS</name>
<protein>
    <submittedName>
        <fullName evidence="9">FAD-dependent monooxygenase</fullName>
    </submittedName>
</protein>
<dbReference type="PANTHER" id="PTHR43876:SF10">
    <property type="entry name" value="3-DEMETHOXYUBIQUINOL 3-HYDROXYLASE"/>
    <property type="match status" value="1"/>
</dbReference>
<dbReference type="RefSeq" id="WP_390279736.1">
    <property type="nucleotide sequence ID" value="NZ_JBHRYH010000022.1"/>
</dbReference>
<reference evidence="10" key="1">
    <citation type="journal article" date="2019" name="Int. J. Syst. Evol. Microbiol.">
        <title>The Global Catalogue of Microorganisms (GCM) 10K type strain sequencing project: providing services to taxonomists for standard genome sequencing and annotation.</title>
        <authorList>
            <consortium name="The Broad Institute Genomics Platform"/>
            <consortium name="The Broad Institute Genome Sequencing Center for Infectious Disease"/>
            <person name="Wu L."/>
            <person name="Ma J."/>
        </authorList>
    </citation>
    <scope>NUCLEOTIDE SEQUENCE [LARGE SCALE GENOMIC DNA]</scope>
    <source>
        <strain evidence="10">KCTC 42195</strain>
    </source>
</reference>
<dbReference type="InterPro" id="IPR010971">
    <property type="entry name" value="UbiH/COQ6"/>
</dbReference>
<proteinExistence type="inferred from homology"/>
<sequence length="409" mass="44577">MMEHVDIFIVGGGMVGTAIAARLGGSGLRIAVLEQTPPAAFDAASAPDLRVSALSPASIRLLQDIGAWQHISAMRTAPYQRMQVWEQKLEDGTLFDASEIGAANLGHIVENRIVQLGCTAALATHDNIELICPDEIRDLQIRDGISQLTLKSGRSFTTRLLIGADGARSRVREAAAIGLNSHEYPMHAFVATVAIHGGERDITWQRFTPEGPQSLLPLPGDYASLVWYRPAALVQQLQQLDDATLIAAFRAEFPDKLPDISAIVSRGSFPLIRRHAQDYVRNGIALAGDAAHTIHPLAGQGVNLGFQDVAALCEVLLAAQQHGEDIGSLPVLRRYQRRRELANHAMQRLMDLFCYGFSNDIAPLRFARNLGLKLANRGGPLKKEVVRYALGLHTPEQLLAPPLRLFAAR</sequence>
<keyword evidence="6" id="KW-0560">Oxidoreductase</keyword>
<dbReference type="Proteomes" id="UP001595636">
    <property type="component" value="Unassembled WGS sequence"/>
</dbReference>
<dbReference type="PRINTS" id="PR00420">
    <property type="entry name" value="RNGMNOXGNASE"/>
</dbReference>
<dbReference type="InterPro" id="IPR051205">
    <property type="entry name" value="UbiH/COQ6_monooxygenase"/>
</dbReference>
<dbReference type="EMBL" id="JBHRYH010000022">
    <property type="protein sequence ID" value="MFC3626765.1"/>
    <property type="molecule type" value="Genomic_DNA"/>
</dbReference>
<comment type="pathway">
    <text evidence="2">Cofactor biosynthesis; ubiquinone biosynthesis.</text>
</comment>
<keyword evidence="7 9" id="KW-0503">Monooxygenase</keyword>
<dbReference type="SUPFAM" id="SSF51905">
    <property type="entry name" value="FAD/NAD(P)-binding domain"/>
    <property type="match status" value="1"/>
</dbReference>
<evidence type="ECO:0000259" key="8">
    <source>
        <dbReference type="Pfam" id="PF01494"/>
    </source>
</evidence>
<dbReference type="NCBIfam" id="TIGR01988">
    <property type="entry name" value="Ubi-OHases"/>
    <property type="match status" value="1"/>
</dbReference>
<evidence type="ECO:0000256" key="2">
    <source>
        <dbReference type="ARBA" id="ARBA00004749"/>
    </source>
</evidence>
<dbReference type="GO" id="GO:0004497">
    <property type="term" value="F:monooxygenase activity"/>
    <property type="evidence" value="ECO:0007669"/>
    <property type="project" value="UniProtKB-KW"/>
</dbReference>
<dbReference type="PANTHER" id="PTHR43876">
    <property type="entry name" value="UBIQUINONE BIOSYNTHESIS MONOOXYGENASE COQ6, MITOCHONDRIAL"/>
    <property type="match status" value="1"/>
</dbReference>
<evidence type="ECO:0000256" key="7">
    <source>
        <dbReference type="ARBA" id="ARBA00023033"/>
    </source>
</evidence>
<evidence type="ECO:0000256" key="4">
    <source>
        <dbReference type="ARBA" id="ARBA00022630"/>
    </source>
</evidence>
<dbReference type="InterPro" id="IPR018168">
    <property type="entry name" value="Ubi_Hdrlase_CS"/>
</dbReference>
<comment type="similarity">
    <text evidence="3">Belongs to the UbiH/COQ6 family.</text>
</comment>
<keyword evidence="10" id="KW-1185">Reference proteome</keyword>
<dbReference type="Gene3D" id="3.50.50.60">
    <property type="entry name" value="FAD/NAD(P)-binding domain"/>
    <property type="match status" value="2"/>
</dbReference>
<evidence type="ECO:0000313" key="10">
    <source>
        <dbReference type="Proteomes" id="UP001595636"/>
    </source>
</evidence>
<keyword evidence="5" id="KW-0274">FAD</keyword>
<dbReference type="InterPro" id="IPR036188">
    <property type="entry name" value="FAD/NAD-bd_sf"/>
</dbReference>
<feature type="domain" description="FAD-binding" evidence="8">
    <location>
        <begin position="5"/>
        <end position="342"/>
    </location>
</feature>
<evidence type="ECO:0000256" key="1">
    <source>
        <dbReference type="ARBA" id="ARBA00001974"/>
    </source>
</evidence>
<dbReference type="InterPro" id="IPR002938">
    <property type="entry name" value="FAD-bd"/>
</dbReference>
<dbReference type="PROSITE" id="PS01304">
    <property type="entry name" value="UBIH"/>
    <property type="match status" value="1"/>
</dbReference>
<evidence type="ECO:0000256" key="6">
    <source>
        <dbReference type="ARBA" id="ARBA00023002"/>
    </source>
</evidence>
<comment type="cofactor">
    <cofactor evidence="1">
        <name>FAD</name>
        <dbReference type="ChEBI" id="CHEBI:57692"/>
    </cofactor>
</comment>
<dbReference type="Pfam" id="PF01494">
    <property type="entry name" value="FAD_binding_3"/>
    <property type="match status" value="1"/>
</dbReference>
<comment type="caution">
    <text evidence="9">The sequence shown here is derived from an EMBL/GenBank/DDBJ whole genome shotgun (WGS) entry which is preliminary data.</text>
</comment>
<gene>
    <name evidence="9" type="ORF">ACFOKJ_11590</name>
</gene>